<evidence type="ECO:0000313" key="1">
    <source>
        <dbReference type="EMBL" id="MEE2052452.1"/>
    </source>
</evidence>
<organism evidence="1 2">
    <name type="scientific">Nocardiopsis tropica</name>
    <dbReference type="NCBI Taxonomy" id="109330"/>
    <lineage>
        <taxon>Bacteria</taxon>
        <taxon>Bacillati</taxon>
        <taxon>Actinomycetota</taxon>
        <taxon>Actinomycetes</taxon>
        <taxon>Streptosporangiales</taxon>
        <taxon>Nocardiopsidaceae</taxon>
        <taxon>Nocardiopsis</taxon>
    </lineage>
</organism>
<proteinExistence type="predicted"/>
<accession>A0ABU7KUV8</accession>
<comment type="caution">
    <text evidence="1">The sequence shown here is derived from an EMBL/GenBank/DDBJ whole genome shotgun (WGS) entry which is preliminary data.</text>
</comment>
<name>A0ABU7KUV8_9ACTN</name>
<dbReference type="EMBL" id="JAUUCC010000046">
    <property type="protein sequence ID" value="MEE2052452.1"/>
    <property type="molecule type" value="Genomic_DNA"/>
</dbReference>
<dbReference type="RefSeq" id="WP_330159481.1">
    <property type="nucleotide sequence ID" value="NZ_BAAAJA010000021.1"/>
</dbReference>
<protein>
    <recommendedName>
        <fullName evidence="3">Transposase</fullName>
    </recommendedName>
</protein>
<reference evidence="1 2" key="1">
    <citation type="submission" date="2023-07" db="EMBL/GenBank/DDBJ databases">
        <authorList>
            <person name="Girao M."/>
            <person name="Carvalho M.F."/>
        </authorList>
    </citation>
    <scope>NUCLEOTIDE SEQUENCE [LARGE SCALE GENOMIC DNA]</scope>
    <source>
        <strain evidence="1 2">66/93</strain>
    </source>
</reference>
<sequence length="111" mass="11934">MGIDDEIGGTRCLGRPPPFSDSDPFCLAVEQALPGFRSEARRLGYANEHLWSMFPYLPQPAGCGKRLRSALAPFGGVAVRVARCILAMAAGIWHNNKIGAPVTRSPVACDH</sequence>
<gene>
    <name evidence="1" type="ORF">Q8A49_18290</name>
</gene>
<dbReference type="Proteomes" id="UP001348641">
    <property type="component" value="Unassembled WGS sequence"/>
</dbReference>
<evidence type="ECO:0000313" key="2">
    <source>
        <dbReference type="Proteomes" id="UP001348641"/>
    </source>
</evidence>
<evidence type="ECO:0008006" key="3">
    <source>
        <dbReference type="Google" id="ProtNLM"/>
    </source>
</evidence>